<proteinExistence type="predicted"/>
<evidence type="ECO:0000256" key="1">
    <source>
        <dbReference type="SAM" id="MobiDB-lite"/>
    </source>
</evidence>
<keyword evidence="3" id="KW-1185">Reference proteome</keyword>
<reference evidence="2 3" key="1">
    <citation type="journal article" date="2023" name="Sci. Data">
        <title>Genome assembly of the Korean intertidal mud-creeper Batillaria attramentaria.</title>
        <authorList>
            <person name="Patra A.K."/>
            <person name="Ho P.T."/>
            <person name="Jun S."/>
            <person name="Lee S.J."/>
            <person name="Kim Y."/>
            <person name="Won Y.J."/>
        </authorList>
    </citation>
    <scope>NUCLEOTIDE SEQUENCE [LARGE SCALE GENOMIC DNA]</scope>
    <source>
        <strain evidence="2">Wonlab-2016</strain>
    </source>
</reference>
<feature type="region of interest" description="Disordered" evidence="1">
    <location>
        <begin position="22"/>
        <end position="68"/>
    </location>
</feature>
<name>A0ABD0LZ87_9CAEN</name>
<comment type="caution">
    <text evidence="2">The sequence shown here is derived from an EMBL/GenBank/DDBJ whole genome shotgun (WGS) entry which is preliminary data.</text>
</comment>
<evidence type="ECO:0000313" key="3">
    <source>
        <dbReference type="Proteomes" id="UP001519460"/>
    </source>
</evidence>
<protein>
    <submittedName>
        <fullName evidence="2">Uncharacterized protein</fullName>
    </submittedName>
</protein>
<dbReference type="AlphaFoldDB" id="A0ABD0LZ87"/>
<dbReference type="Proteomes" id="UP001519460">
    <property type="component" value="Unassembled WGS sequence"/>
</dbReference>
<accession>A0ABD0LZ87</accession>
<dbReference type="EMBL" id="JACVVK020000015">
    <property type="protein sequence ID" value="KAK7504448.1"/>
    <property type="molecule type" value="Genomic_DNA"/>
</dbReference>
<feature type="compositionally biased region" description="Polar residues" evidence="1">
    <location>
        <begin position="22"/>
        <end position="31"/>
    </location>
</feature>
<organism evidence="2 3">
    <name type="scientific">Batillaria attramentaria</name>
    <dbReference type="NCBI Taxonomy" id="370345"/>
    <lineage>
        <taxon>Eukaryota</taxon>
        <taxon>Metazoa</taxon>
        <taxon>Spiralia</taxon>
        <taxon>Lophotrochozoa</taxon>
        <taxon>Mollusca</taxon>
        <taxon>Gastropoda</taxon>
        <taxon>Caenogastropoda</taxon>
        <taxon>Sorbeoconcha</taxon>
        <taxon>Cerithioidea</taxon>
        <taxon>Batillariidae</taxon>
        <taxon>Batillaria</taxon>
    </lineage>
</organism>
<evidence type="ECO:0000313" key="2">
    <source>
        <dbReference type="EMBL" id="KAK7504448.1"/>
    </source>
</evidence>
<sequence length="85" mass="9108">MGGGDESCLCLPRIQATGHALGTQTLTSRSPFQKHFPRQAKTDNPHRRRAEGKQPPGKRVMTDGPLMAAAGKPRVKVLMETTAAG</sequence>
<gene>
    <name evidence="2" type="ORF">BaRGS_00004314</name>
</gene>